<dbReference type="AlphaFoldDB" id="A0A0L6VU64"/>
<dbReference type="VEuPathDB" id="FungiDB:VP01_1106g3"/>
<name>A0A0L6VU64_9BASI</name>
<evidence type="ECO:0000313" key="2">
    <source>
        <dbReference type="Proteomes" id="UP000037035"/>
    </source>
</evidence>
<comment type="caution">
    <text evidence="1">The sequence shown here is derived from an EMBL/GenBank/DDBJ whole genome shotgun (WGS) entry which is preliminary data.</text>
</comment>
<dbReference type="PANTHER" id="PTHR33096:SF1">
    <property type="entry name" value="CXC1-LIKE CYSTEINE CLUSTER ASSOCIATED WITH KDZ TRANSPOSASES DOMAIN-CONTAINING PROTEIN"/>
    <property type="match status" value="1"/>
</dbReference>
<keyword evidence="2" id="KW-1185">Reference proteome</keyword>
<protein>
    <submittedName>
        <fullName evidence="1">Uncharacterized protein</fullName>
    </submittedName>
</protein>
<proteinExistence type="predicted"/>
<feature type="non-terminal residue" evidence="1">
    <location>
        <position position="1"/>
    </location>
</feature>
<organism evidence="1 2">
    <name type="scientific">Puccinia sorghi</name>
    <dbReference type="NCBI Taxonomy" id="27349"/>
    <lineage>
        <taxon>Eukaryota</taxon>
        <taxon>Fungi</taxon>
        <taxon>Dikarya</taxon>
        <taxon>Basidiomycota</taxon>
        <taxon>Pucciniomycotina</taxon>
        <taxon>Pucciniomycetes</taxon>
        <taxon>Pucciniales</taxon>
        <taxon>Pucciniaceae</taxon>
        <taxon>Puccinia</taxon>
    </lineage>
</organism>
<dbReference type="Proteomes" id="UP000037035">
    <property type="component" value="Unassembled WGS sequence"/>
</dbReference>
<gene>
    <name evidence="1" type="ORF">VP01_1106g3</name>
</gene>
<reference evidence="1 2" key="1">
    <citation type="submission" date="2015-08" db="EMBL/GenBank/DDBJ databases">
        <title>Next Generation Sequencing and Analysis of the Genome of Puccinia sorghi L Schw, the Causal Agent of Maize Common Rust.</title>
        <authorList>
            <person name="Rochi L."/>
            <person name="Burguener G."/>
            <person name="Darino M."/>
            <person name="Turjanski A."/>
            <person name="Kreff E."/>
            <person name="Dieguez M.J."/>
            <person name="Sacco F."/>
        </authorList>
    </citation>
    <scope>NUCLEOTIDE SEQUENCE [LARGE SCALE GENOMIC DNA]</scope>
    <source>
        <strain evidence="1 2">RO10H11247</strain>
    </source>
</reference>
<sequence>QAGEGRCLPVAIIKRLFKEVDPHTNLNIMYDIGCSPDKFIKSLSYSIHSRSSLLSRNHRLNALHHRSTFHNMMGLEKLSKYISYAYSHLKSIFLTDFSMLVRTLKQNYEFFLLQWQLQVNCEIQKHTDNEIQEKLALFFEREETLKEKIKLFVVATSSESTQLYSTSILQNIGNLQIAQICTFRSNTSPLVFEIILHILLARGAAMFEDFIVEFQVGSLQSSRGVTGRNTAFVGIKGACNKEKKTRCSGPQNQDFDYSNFMKMGLDDPFWNDGFLCLFRDPGPLIQWCELMQLKIELWCALSWALSHLKKLGTLFINKTVQCKRFHPYVHHPESMINQNFLLPGDEALNPMLLDVYGNANLPGVKKTPGGKYPFLGGDLLISQLQHIKLLCNWHKTIKQMIYEKVITYEAVPTEWFTTIENLLVQDNVVANPTDDLEKASNETTNKALDLAFRMKDHWKKMSSQMMRQNHESDGEQNEGPLEEDVITDDEADELTMCNLSPFSFLFLNLIIVEILPKEGVLVDDEKLCPLVEILCRKTSNDLRKDLSRTGWNSMIQNNLFIDFMPPVYLSKYWVELHKKKYLLRCTRAHFISVSIIQVHLVYLSNYWYFLRYTRAHFSSVSYDQPNVLERDLAGQSAQGDLKFKERWFEDKLTNREMAEKEKRMRKVQELIYAKGVYKLKDETEAEKRMMRYYCCTVGMSYHHTSQIREGSKFENSTNVELSLCVLLSSIWFEAERRSSTCDSCPGIKDQRAPTNFEHRKEMKGMHSNEFGMRAYVVQVPKWISFRRSGKLTNTTIPSSFSPPTPSNYLQFIHTKCQSSGIVKPRSCEYLSKKIELLYEYCKSRCGNSKRTSRRDKSRNITSDSESAPKITIGLSQAGEGRCLPVAIIKRLFKEVDPHTNLNIMYDIGCSPDKFIKSLSYSIHSRSSLLSRNHRLNALHHRSTFHNMMGLEKLSKYISYAYSHLKSIFLTDFSMLVRTLKQNYEFFLLQWQLQVNCEIQKHTDNEIQEKLALFFEREETLKEKIKLFVVATSSESTQLYSTSILQNIGNLQIAQICTFRSNTSPLVFEIILHILLARGAAMFEDFIVEFQVGSLQSSRGVTGRNTAFVGIKGACNKEKKTRCSGPQNQDFDYSNFMKMGLDDPFWNDGFLCLFRDPGPLIQWCVQVSMQCLAMVCALLGIITSEEAGDFIYK</sequence>
<dbReference type="PANTHER" id="PTHR33096">
    <property type="entry name" value="CXC2 DOMAIN-CONTAINING PROTEIN"/>
    <property type="match status" value="1"/>
</dbReference>
<evidence type="ECO:0000313" key="1">
    <source>
        <dbReference type="EMBL" id="KNZ63745.1"/>
    </source>
</evidence>
<accession>A0A0L6VU64</accession>
<dbReference type="EMBL" id="LAVV01001188">
    <property type="protein sequence ID" value="KNZ63745.1"/>
    <property type="molecule type" value="Genomic_DNA"/>
</dbReference>